<organism evidence="1 2">
    <name type="scientific">Plasmodium malariae</name>
    <dbReference type="NCBI Taxonomy" id="5858"/>
    <lineage>
        <taxon>Eukaryota</taxon>
        <taxon>Sar</taxon>
        <taxon>Alveolata</taxon>
        <taxon>Apicomplexa</taxon>
        <taxon>Aconoidasida</taxon>
        <taxon>Haemosporida</taxon>
        <taxon>Plasmodiidae</taxon>
        <taxon>Plasmodium</taxon>
        <taxon>Plasmodium (Plasmodium)</taxon>
    </lineage>
</organism>
<sequence>MLDEYKNEETQNDLSPINIEKLEHTENYKKLHKYRKTKLLSKHCALVLMTILQEFGKEQYIENRELYLDSSINEWKTEEN</sequence>
<name>A0A1A8WU90_PLAMA</name>
<accession>A0A1A8WU90</accession>
<dbReference type="AlphaFoldDB" id="A0A1A8WU90"/>
<evidence type="ECO:0000313" key="2">
    <source>
        <dbReference type="Proteomes" id="UP000078597"/>
    </source>
</evidence>
<evidence type="ECO:0000313" key="1">
    <source>
        <dbReference type="EMBL" id="SBS95422.1"/>
    </source>
</evidence>
<protein>
    <submittedName>
        <fullName evidence="1">STP1 protein</fullName>
    </submittedName>
</protein>
<reference evidence="2" key="1">
    <citation type="submission" date="2016-05" db="EMBL/GenBank/DDBJ databases">
        <authorList>
            <person name="Naeem Raeece"/>
        </authorList>
    </citation>
    <scope>NUCLEOTIDE SEQUENCE [LARGE SCALE GENOMIC DNA]</scope>
</reference>
<proteinExistence type="predicted"/>
<gene>
    <name evidence="1" type="ORF">PMALA_047350</name>
</gene>
<dbReference type="EMBL" id="FLQW01003309">
    <property type="protein sequence ID" value="SBS95422.1"/>
    <property type="molecule type" value="Genomic_DNA"/>
</dbReference>
<dbReference type="Proteomes" id="UP000078597">
    <property type="component" value="Unassembled WGS sequence"/>
</dbReference>